<keyword evidence="2" id="KW-0813">Transport</keyword>
<dbReference type="AlphaFoldDB" id="A0A9D1HJI8"/>
<sequence length="440" mass="47863">MDLLKSPIKKLYRSYLVPSLSAAVVTSVYGFVDTIAIGQGVGPDGAAALAIAQPIFGVVSFFGLLCGIGGSVYLGKARGKQKMEKSNAYFFASLCLAVALTLIAWITFTVFSTPIYTFFGATPRLMPYVQDYTNCIVWTMPFFILSAYLSCIVRSDGSPNRVMAAVVIGGVFNIFGDWFFVFPMNWGMTGAALATVLGTVLQFIILCSHFFTKNCQLRIVRPFRILKAFRNVLFAGISSSAIAISFIILTVILNKQVLVYGGESALAVFGVVISFSSLFQNLFAGVGQAIQPIVSTNFGAGLKLRIHEIRNRSIFTALLMGIGFAFVGVAFPIQITKLFIAVTPEIIEIAPGILRVYFLSFLLMGINFQAIYYLQSVLMTKQATILALLRGLIVSGIFVYTLPLIWGVSGIWWAMVIAEVVSVVAALVFSKRADNLPSMQ</sequence>
<keyword evidence="5 7" id="KW-1133">Transmembrane helix</keyword>
<evidence type="ECO:0000256" key="4">
    <source>
        <dbReference type="ARBA" id="ARBA00022692"/>
    </source>
</evidence>
<feature type="transmembrane region" description="Helical" evidence="7">
    <location>
        <begin position="411"/>
        <end position="430"/>
    </location>
</feature>
<dbReference type="PIRSF" id="PIRSF006603">
    <property type="entry name" value="DinF"/>
    <property type="match status" value="1"/>
</dbReference>
<organism evidence="8 9">
    <name type="scientific">Candidatus Avidehalobacter gallistercoris</name>
    <dbReference type="NCBI Taxonomy" id="2840694"/>
    <lineage>
        <taxon>Bacteria</taxon>
        <taxon>Bacillati</taxon>
        <taxon>Bacillota</taxon>
        <taxon>Clostridia</taxon>
        <taxon>Eubacteriales</taxon>
        <taxon>Peptococcaceae</taxon>
        <taxon>Peptococcaceae incertae sedis</taxon>
        <taxon>Candidatus Avidehalobacter</taxon>
    </lineage>
</organism>
<comment type="caution">
    <text evidence="8">The sequence shown here is derived from an EMBL/GenBank/DDBJ whole genome shotgun (WGS) entry which is preliminary data.</text>
</comment>
<dbReference type="InterPro" id="IPR048279">
    <property type="entry name" value="MdtK-like"/>
</dbReference>
<feature type="transmembrane region" description="Helical" evidence="7">
    <location>
        <begin position="313"/>
        <end position="333"/>
    </location>
</feature>
<feature type="transmembrane region" description="Helical" evidence="7">
    <location>
        <begin position="265"/>
        <end position="283"/>
    </location>
</feature>
<evidence type="ECO:0000313" key="8">
    <source>
        <dbReference type="EMBL" id="HIU09875.1"/>
    </source>
</evidence>
<feature type="transmembrane region" description="Helical" evidence="7">
    <location>
        <begin position="12"/>
        <end position="31"/>
    </location>
</feature>
<evidence type="ECO:0000256" key="5">
    <source>
        <dbReference type="ARBA" id="ARBA00022989"/>
    </source>
</evidence>
<evidence type="ECO:0000256" key="3">
    <source>
        <dbReference type="ARBA" id="ARBA00022475"/>
    </source>
</evidence>
<feature type="transmembrane region" description="Helical" evidence="7">
    <location>
        <begin position="353"/>
        <end position="374"/>
    </location>
</feature>
<dbReference type="InterPro" id="IPR002528">
    <property type="entry name" value="MATE_fam"/>
</dbReference>
<reference evidence="8" key="2">
    <citation type="journal article" date="2021" name="PeerJ">
        <title>Extensive microbial diversity within the chicken gut microbiome revealed by metagenomics and culture.</title>
        <authorList>
            <person name="Gilroy R."/>
            <person name="Ravi A."/>
            <person name="Getino M."/>
            <person name="Pursley I."/>
            <person name="Horton D.L."/>
            <person name="Alikhan N.F."/>
            <person name="Baker D."/>
            <person name="Gharbi K."/>
            <person name="Hall N."/>
            <person name="Watson M."/>
            <person name="Adriaenssens E.M."/>
            <person name="Foster-Nyarko E."/>
            <person name="Jarju S."/>
            <person name="Secka A."/>
            <person name="Antonio M."/>
            <person name="Oren A."/>
            <person name="Chaudhuri R.R."/>
            <person name="La Ragione R."/>
            <person name="Hildebrand F."/>
            <person name="Pallen M.J."/>
        </authorList>
    </citation>
    <scope>NUCLEOTIDE SEQUENCE</scope>
    <source>
        <strain evidence="8">2830</strain>
    </source>
</reference>
<protein>
    <submittedName>
        <fullName evidence="8">Polysaccharide biosynthesis C-terminal domain-containing protein</fullName>
    </submittedName>
</protein>
<comment type="subcellular location">
    <subcellularLocation>
        <location evidence="1">Cell membrane</location>
        <topology evidence="1">Multi-pass membrane protein</topology>
    </subcellularLocation>
</comment>
<gene>
    <name evidence="8" type="ORF">IAB00_01260</name>
</gene>
<proteinExistence type="predicted"/>
<keyword evidence="6 7" id="KW-0472">Membrane</keyword>
<evidence type="ECO:0000313" key="9">
    <source>
        <dbReference type="Proteomes" id="UP000824124"/>
    </source>
</evidence>
<evidence type="ECO:0000256" key="6">
    <source>
        <dbReference type="ARBA" id="ARBA00023136"/>
    </source>
</evidence>
<keyword evidence="4 7" id="KW-0812">Transmembrane</keyword>
<reference evidence="8" key="1">
    <citation type="submission" date="2020-10" db="EMBL/GenBank/DDBJ databases">
        <authorList>
            <person name="Gilroy R."/>
        </authorList>
    </citation>
    <scope>NUCLEOTIDE SEQUENCE</scope>
    <source>
        <strain evidence="8">2830</strain>
    </source>
</reference>
<evidence type="ECO:0000256" key="1">
    <source>
        <dbReference type="ARBA" id="ARBA00004651"/>
    </source>
</evidence>
<feature type="transmembrane region" description="Helical" evidence="7">
    <location>
        <begin position="232"/>
        <end position="253"/>
    </location>
</feature>
<evidence type="ECO:0000256" key="2">
    <source>
        <dbReference type="ARBA" id="ARBA00022448"/>
    </source>
</evidence>
<dbReference type="PANTHER" id="PTHR43823">
    <property type="entry name" value="SPORULATION PROTEIN YKVU"/>
    <property type="match status" value="1"/>
</dbReference>
<dbReference type="Proteomes" id="UP000824124">
    <property type="component" value="Unassembled WGS sequence"/>
</dbReference>
<dbReference type="Pfam" id="PF01554">
    <property type="entry name" value="MatE"/>
    <property type="match status" value="2"/>
</dbReference>
<feature type="transmembrane region" description="Helical" evidence="7">
    <location>
        <begin position="87"/>
        <end position="111"/>
    </location>
</feature>
<dbReference type="PANTHER" id="PTHR43823:SF3">
    <property type="entry name" value="MULTIDRUG EXPORT PROTEIN MEPA"/>
    <property type="match status" value="1"/>
</dbReference>
<name>A0A9D1HJI8_9FIRM</name>
<accession>A0A9D1HJI8</accession>
<feature type="transmembrane region" description="Helical" evidence="7">
    <location>
        <begin position="131"/>
        <end position="150"/>
    </location>
</feature>
<dbReference type="GO" id="GO:0015297">
    <property type="term" value="F:antiporter activity"/>
    <property type="evidence" value="ECO:0007669"/>
    <property type="project" value="InterPro"/>
</dbReference>
<keyword evidence="3" id="KW-1003">Cell membrane</keyword>
<feature type="transmembrane region" description="Helical" evidence="7">
    <location>
        <begin position="386"/>
        <end position="405"/>
    </location>
</feature>
<evidence type="ECO:0000256" key="7">
    <source>
        <dbReference type="SAM" id="Phobius"/>
    </source>
</evidence>
<dbReference type="EMBL" id="DVMH01000009">
    <property type="protein sequence ID" value="HIU09875.1"/>
    <property type="molecule type" value="Genomic_DNA"/>
</dbReference>
<dbReference type="GO" id="GO:0005886">
    <property type="term" value="C:plasma membrane"/>
    <property type="evidence" value="ECO:0007669"/>
    <property type="project" value="UniProtKB-SubCell"/>
</dbReference>
<dbReference type="InterPro" id="IPR051327">
    <property type="entry name" value="MATE_MepA_subfamily"/>
</dbReference>
<feature type="transmembrane region" description="Helical" evidence="7">
    <location>
        <begin position="188"/>
        <end position="211"/>
    </location>
</feature>
<feature type="transmembrane region" description="Helical" evidence="7">
    <location>
        <begin position="51"/>
        <end position="75"/>
    </location>
</feature>
<dbReference type="GO" id="GO:0042910">
    <property type="term" value="F:xenobiotic transmembrane transporter activity"/>
    <property type="evidence" value="ECO:0007669"/>
    <property type="project" value="InterPro"/>
</dbReference>
<feature type="transmembrane region" description="Helical" evidence="7">
    <location>
        <begin position="162"/>
        <end position="182"/>
    </location>
</feature>